<evidence type="ECO:0000256" key="9">
    <source>
        <dbReference type="SAM" id="MobiDB-lite"/>
    </source>
</evidence>
<gene>
    <name evidence="12" type="ORF">L9F63_002533</name>
</gene>
<dbReference type="InterPro" id="IPR036236">
    <property type="entry name" value="Znf_C2H2_sf"/>
</dbReference>
<evidence type="ECO:0000256" key="1">
    <source>
        <dbReference type="ARBA" id="ARBA00004123"/>
    </source>
</evidence>
<keyword evidence="6" id="KW-0539">Nucleus</keyword>
<dbReference type="GO" id="GO:0000981">
    <property type="term" value="F:DNA-binding transcription factor activity, RNA polymerase II-specific"/>
    <property type="evidence" value="ECO:0007669"/>
    <property type="project" value="TreeGrafter"/>
</dbReference>
<dbReference type="FunFam" id="3.30.160.60:FF:000446">
    <property type="entry name" value="Zinc finger protein"/>
    <property type="match status" value="1"/>
</dbReference>
<dbReference type="SUPFAM" id="SSF57667">
    <property type="entry name" value="beta-beta-alpha zinc fingers"/>
    <property type="match status" value="3"/>
</dbReference>
<comment type="caution">
    <text evidence="8">Lacks conserved residue(s) required for the propagation of feature annotation.</text>
</comment>
<dbReference type="Proteomes" id="UP001233999">
    <property type="component" value="Unassembled WGS sequence"/>
</dbReference>
<feature type="domain" description="C2H2-type" evidence="10">
    <location>
        <begin position="325"/>
        <end position="352"/>
    </location>
</feature>
<evidence type="ECO:0008006" key="14">
    <source>
        <dbReference type="Google" id="ProtNLM"/>
    </source>
</evidence>
<comment type="caution">
    <text evidence="12">The sequence shown here is derived from an EMBL/GenBank/DDBJ whole genome shotgun (WGS) entry which is preliminary data.</text>
</comment>
<feature type="domain" description="ZAD" evidence="11">
    <location>
        <begin position="1"/>
        <end position="39"/>
    </location>
</feature>
<evidence type="ECO:0000256" key="8">
    <source>
        <dbReference type="PROSITE-ProRule" id="PRU01263"/>
    </source>
</evidence>
<keyword evidence="5" id="KW-0862">Zinc</keyword>
<keyword evidence="13" id="KW-1185">Reference proteome</keyword>
<evidence type="ECO:0000256" key="4">
    <source>
        <dbReference type="ARBA" id="ARBA00022771"/>
    </source>
</evidence>
<organism evidence="12 13">
    <name type="scientific">Diploptera punctata</name>
    <name type="common">Pacific beetle cockroach</name>
    <dbReference type="NCBI Taxonomy" id="6984"/>
    <lineage>
        <taxon>Eukaryota</taxon>
        <taxon>Metazoa</taxon>
        <taxon>Ecdysozoa</taxon>
        <taxon>Arthropoda</taxon>
        <taxon>Hexapoda</taxon>
        <taxon>Insecta</taxon>
        <taxon>Pterygota</taxon>
        <taxon>Neoptera</taxon>
        <taxon>Polyneoptera</taxon>
        <taxon>Dictyoptera</taxon>
        <taxon>Blattodea</taxon>
        <taxon>Blaberoidea</taxon>
        <taxon>Blaberidae</taxon>
        <taxon>Diplopterinae</taxon>
        <taxon>Diploptera</taxon>
    </lineage>
</organism>
<evidence type="ECO:0000256" key="3">
    <source>
        <dbReference type="ARBA" id="ARBA00022737"/>
    </source>
</evidence>
<reference evidence="12" key="2">
    <citation type="submission" date="2023-05" db="EMBL/GenBank/DDBJ databases">
        <authorList>
            <person name="Fouks B."/>
        </authorList>
    </citation>
    <scope>NUCLEOTIDE SEQUENCE</scope>
    <source>
        <strain evidence="12">Stay&amp;Tobe</strain>
        <tissue evidence="12">Testes</tissue>
    </source>
</reference>
<dbReference type="InterPro" id="IPR012934">
    <property type="entry name" value="Znf_AD"/>
</dbReference>
<dbReference type="SUPFAM" id="SSF57716">
    <property type="entry name" value="Glucocorticoid receptor-like (DNA-binding domain)"/>
    <property type="match status" value="1"/>
</dbReference>
<sequence length="638" mass="71827">IEREDALPKSVCVTCAHKLDEFHKFRTDCAQVGLNLQSSLKNQQQQNFPLEPECCLQEVEPVSSSVKTTPPPEPPQQETESCSISMFSRADSPTMKKLIQRQGLGDLVITPVIPGSQNEVKSTVSWPHVGHPTLEDYVLMKEDTFTVESSFFDNHDNRSASRLVASGQIEFHPNHIGNSAEQDKDILLAQRRKREILPPMWDVYEKVALSAGKENADMRNSKMIYAVTRRRYIISKGAFPCSLCKRCFRINQGFDREGSEWRDIYEGDENSADFSNSKSSDYDEAGGSNTPKDIKFFSCHICCKVFPRRSSLKRHQRTHMDRKLFSCPLCQKGFNRKEHLSRHMMSHSGGRPFNCDICEKPFTRKEHLSRHRLCHYNEALNYTAVDNPSTPEMPNPNSNDTIFDKNDQEMPAIDLSGNNLSAVNILVGQDDDSSSNIARPYVCDICGQGFARKEHLLRHQLRTHRTTPDLRDELKPYICNVCGKNFTRKEHLVRHQKIHMRDFMLGTPKGVIPGTDVSVSPVLTNRASSSGGTVMKTEPLEGLIPHSNFPGLSVTTVPVKSEQTATWDDVRKEPNVTDQNETAVNGQDDDVSIQSSLQENMEQVGSIKKCAEVDEGWVAPDGRSRVLAGVAVTETEVF</sequence>
<keyword evidence="3" id="KW-0677">Repeat</keyword>
<feature type="domain" description="C2H2-type" evidence="10">
    <location>
        <begin position="353"/>
        <end position="380"/>
    </location>
</feature>
<evidence type="ECO:0000256" key="6">
    <source>
        <dbReference type="ARBA" id="ARBA00023242"/>
    </source>
</evidence>
<evidence type="ECO:0000313" key="13">
    <source>
        <dbReference type="Proteomes" id="UP001233999"/>
    </source>
</evidence>
<accession>A0AAD7ZT92</accession>
<keyword evidence="4 7" id="KW-0863">Zinc-finger</keyword>
<keyword evidence="2" id="KW-0479">Metal-binding</keyword>
<dbReference type="GO" id="GO:0008270">
    <property type="term" value="F:zinc ion binding"/>
    <property type="evidence" value="ECO:0007669"/>
    <property type="project" value="UniProtKB-KW"/>
</dbReference>
<name>A0AAD7ZT92_DIPPU</name>
<dbReference type="Pfam" id="PF00096">
    <property type="entry name" value="zf-C2H2"/>
    <property type="match status" value="5"/>
</dbReference>
<evidence type="ECO:0000256" key="7">
    <source>
        <dbReference type="PROSITE-ProRule" id="PRU00042"/>
    </source>
</evidence>
<comment type="subcellular location">
    <subcellularLocation>
        <location evidence="1">Nucleus</location>
    </subcellularLocation>
</comment>
<feature type="region of interest" description="Disordered" evidence="9">
    <location>
        <begin position="61"/>
        <end position="82"/>
    </location>
</feature>
<dbReference type="PROSITE" id="PS50157">
    <property type="entry name" value="ZINC_FINGER_C2H2_2"/>
    <property type="match status" value="5"/>
</dbReference>
<dbReference type="Pfam" id="PF07776">
    <property type="entry name" value="zf-AD"/>
    <property type="match status" value="1"/>
</dbReference>
<dbReference type="FunFam" id="3.30.160.60:FF:000100">
    <property type="entry name" value="Zinc finger 45-like"/>
    <property type="match status" value="1"/>
</dbReference>
<dbReference type="GO" id="GO:0005634">
    <property type="term" value="C:nucleus"/>
    <property type="evidence" value="ECO:0007669"/>
    <property type="project" value="UniProtKB-SubCell"/>
</dbReference>
<reference evidence="12" key="1">
    <citation type="journal article" date="2023" name="IScience">
        <title>Live-bearing cockroach genome reveals convergent evolutionary mechanisms linked to viviparity in insects and beyond.</title>
        <authorList>
            <person name="Fouks B."/>
            <person name="Harrison M.C."/>
            <person name="Mikhailova A.A."/>
            <person name="Marchal E."/>
            <person name="English S."/>
            <person name="Carruthers M."/>
            <person name="Jennings E.C."/>
            <person name="Chiamaka E.L."/>
            <person name="Frigard R.A."/>
            <person name="Pippel M."/>
            <person name="Attardo G.M."/>
            <person name="Benoit J.B."/>
            <person name="Bornberg-Bauer E."/>
            <person name="Tobe S.S."/>
        </authorList>
    </citation>
    <scope>NUCLEOTIDE SEQUENCE</scope>
    <source>
        <strain evidence="12">Stay&amp;Tobe</strain>
    </source>
</reference>
<dbReference type="Gene3D" id="3.40.1800.20">
    <property type="match status" value="1"/>
</dbReference>
<evidence type="ECO:0000259" key="11">
    <source>
        <dbReference type="PROSITE" id="PS51915"/>
    </source>
</evidence>
<dbReference type="PANTHER" id="PTHR23226">
    <property type="entry name" value="ZINC FINGER AND SCAN DOMAIN-CONTAINING"/>
    <property type="match status" value="1"/>
</dbReference>
<dbReference type="EMBL" id="JASPKZ010007252">
    <property type="protein sequence ID" value="KAJ9585662.1"/>
    <property type="molecule type" value="Genomic_DNA"/>
</dbReference>
<dbReference type="FunFam" id="3.30.160.60:FF:000065">
    <property type="entry name" value="B-cell CLL/lymphoma 6, member B"/>
    <property type="match status" value="2"/>
</dbReference>
<feature type="domain" description="C2H2-type" evidence="10">
    <location>
        <begin position="297"/>
        <end position="324"/>
    </location>
</feature>
<dbReference type="InterPro" id="IPR013087">
    <property type="entry name" value="Znf_C2H2_type"/>
</dbReference>
<protein>
    <recommendedName>
        <fullName evidence="14">Zinc finger protein</fullName>
    </recommendedName>
</protein>
<evidence type="ECO:0000256" key="2">
    <source>
        <dbReference type="ARBA" id="ARBA00022723"/>
    </source>
</evidence>
<dbReference type="PROSITE" id="PS00028">
    <property type="entry name" value="ZINC_FINGER_C2H2_1"/>
    <property type="match status" value="5"/>
</dbReference>
<dbReference type="SMART" id="SM00355">
    <property type="entry name" value="ZnF_C2H2"/>
    <property type="match status" value="5"/>
</dbReference>
<dbReference type="PANTHER" id="PTHR23226:SF416">
    <property type="entry name" value="FI01424P"/>
    <property type="match status" value="1"/>
</dbReference>
<dbReference type="GO" id="GO:0000978">
    <property type="term" value="F:RNA polymerase II cis-regulatory region sequence-specific DNA binding"/>
    <property type="evidence" value="ECO:0007669"/>
    <property type="project" value="TreeGrafter"/>
</dbReference>
<feature type="domain" description="C2H2-type" evidence="10">
    <location>
        <begin position="441"/>
        <end position="469"/>
    </location>
</feature>
<evidence type="ECO:0000259" key="10">
    <source>
        <dbReference type="PROSITE" id="PS50157"/>
    </source>
</evidence>
<feature type="non-terminal residue" evidence="12">
    <location>
        <position position="638"/>
    </location>
</feature>
<evidence type="ECO:0000313" key="12">
    <source>
        <dbReference type="EMBL" id="KAJ9585662.1"/>
    </source>
</evidence>
<dbReference type="Gene3D" id="3.30.160.60">
    <property type="entry name" value="Classic Zinc Finger"/>
    <property type="match status" value="5"/>
</dbReference>
<evidence type="ECO:0000256" key="5">
    <source>
        <dbReference type="ARBA" id="ARBA00022833"/>
    </source>
</evidence>
<dbReference type="PROSITE" id="PS51915">
    <property type="entry name" value="ZAD"/>
    <property type="match status" value="1"/>
</dbReference>
<dbReference type="AlphaFoldDB" id="A0AAD7ZT92"/>
<feature type="domain" description="C2H2-type" evidence="10">
    <location>
        <begin position="477"/>
        <end position="504"/>
    </location>
</feature>
<proteinExistence type="predicted"/>